<comment type="caution">
    <text evidence="1">The sequence shown here is derived from an EMBL/GenBank/DDBJ whole genome shotgun (WGS) entry which is preliminary data.</text>
</comment>
<protein>
    <submittedName>
        <fullName evidence="1">Uncharacterized protein</fullName>
    </submittedName>
</protein>
<evidence type="ECO:0000313" key="1">
    <source>
        <dbReference type="EMBL" id="MPN04092.1"/>
    </source>
</evidence>
<name>A0A645ES27_9ZZZZ</name>
<sequence length="216" mass="23754">MLPLKEFNGLLGRVAEIARRFVDGEIAKLHQPLLQRHNILAFRALLDADFRRRTRRGFRGCGGGNYGWNRRCQRKRGGELLRFLMTAAGDGDDDDDTDQYKSARGAEKNLHVFFHKIERTQKAFQPGDEALLNRIFLGRRLFRLRPAAIKTAARRRAVSRRVTAAAGTAVLILNPCGLRAAATGSVTSGGVIWRACSTSSGTATLPRILGGRAAAA</sequence>
<proteinExistence type="predicted"/>
<accession>A0A645ES27</accession>
<dbReference type="AlphaFoldDB" id="A0A645ES27"/>
<organism evidence="1">
    <name type="scientific">bioreactor metagenome</name>
    <dbReference type="NCBI Taxonomy" id="1076179"/>
    <lineage>
        <taxon>unclassified sequences</taxon>
        <taxon>metagenomes</taxon>
        <taxon>ecological metagenomes</taxon>
    </lineage>
</organism>
<gene>
    <name evidence="1" type="ORF">SDC9_151328</name>
</gene>
<dbReference type="EMBL" id="VSSQ01050019">
    <property type="protein sequence ID" value="MPN04092.1"/>
    <property type="molecule type" value="Genomic_DNA"/>
</dbReference>
<reference evidence="1" key="1">
    <citation type="submission" date="2019-08" db="EMBL/GenBank/DDBJ databases">
        <authorList>
            <person name="Kucharzyk K."/>
            <person name="Murdoch R.W."/>
            <person name="Higgins S."/>
            <person name="Loffler F."/>
        </authorList>
    </citation>
    <scope>NUCLEOTIDE SEQUENCE</scope>
</reference>